<dbReference type="HAMAP" id="MF_01021">
    <property type="entry name" value="HisI"/>
    <property type="match status" value="1"/>
</dbReference>
<dbReference type="PANTHER" id="PTHR42945:SF1">
    <property type="entry name" value="HISTIDINE BIOSYNTHESIS BIFUNCTIONAL PROTEIN HIS7"/>
    <property type="match status" value="1"/>
</dbReference>
<evidence type="ECO:0000256" key="6">
    <source>
        <dbReference type="ARBA" id="ARBA00008299"/>
    </source>
</evidence>
<sequence>MKIDISKLKFDDRGLIPAIVQDVKTDKVLMLAYMNGTSLARTVETGYTWFWSRSRQELWNKGATSGHTQKVHSITYDCDGDALLVKVEQKGAACHTGNYSCFFNPLWNSGSGESLPVADNRLPQVINELYKQIVCYQEKQKEARKLLPAPSQDKLLTELGANTTRTILASKNSDADQVVYEMGDLWYHCLVLLAYHNITPGEMLVEMAGRKVEEEK</sequence>
<organism evidence="16 17">
    <name type="scientific">Acidaminococcus fermentans</name>
    <dbReference type="NCBI Taxonomy" id="905"/>
    <lineage>
        <taxon>Bacteria</taxon>
        <taxon>Bacillati</taxon>
        <taxon>Bacillota</taxon>
        <taxon>Negativicutes</taxon>
        <taxon>Acidaminococcales</taxon>
        <taxon>Acidaminococcaceae</taxon>
        <taxon>Acidaminococcus</taxon>
    </lineage>
</organism>
<comment type="subcellular location">
    <subcellularLocation>
        <location evidence="14">Cytoplasm</location>
    </subcellularLocation>
</comment>
<keyword evidence="14" id="KW-0862">Zinc</keyword>
<evidence type="ECO:0000313" key="16">
    <source>
        <dbReference type="EMBL" id="SDW51738.1"/>
    </source>
</evidence>
<comment type="similarity">
    <text evidence="5">In the C-terminal section; belongs to the PRA-PH family.</text>
</comment>
<protein>
    <recommendedName>
        <fullName evidence="14">Phosphoribosyl-AMP cyclohydrolase</fullName>
        <shortName evidence="14">PRA-CH</shortName>
        <ecNumber evidence="14">3.5.4.19</ecNumber>
    </recommendedName>
</protein>
<proteinExistence type="inferred from homology"/>
<comment type="cofactor">
    <cofactor evidence="14">
        <name>Mg(2+)</name>
        <dbReference type="ChEBI" id="CHEBI:18420"/>
    </cofactor>
    <text evidence="14">Binds 1 Mg(2+) ion per subunit.</text>
</comment>
<name>A0A1H2U7A1_ACIFE</name>
<comment type="caution">
    <text evidence="16">The sequence shown here is derived from an EMBL/GenBank/DDBJ whole genome shotgun (WGS) entry which is preliminary data.</text>
</comment>
<dbReference type="InterPro" id="IPR026660">
    <property type="entry name" value="PRA-CH"/>
</dbReference>
<evidence type="ECO:0000256" key="4">
    <source>
        <dbReference type="ARBA" id="ARBA00005204"/>
    </source>
</evidence>
<dbReference type="CDD" id="cd11534">
    <property type="entry name" value="NTP-PPase_HisIE_like"/>
    <property type="match status" value="1"/>
</dbReference>
<keyword evidence="10 14" id="KW-0378">Hydrolase</keyword>
<dbReference type="InterPro" id="IPR002496">
    <property type="entry name" value="PRib_AMP_CycHydrolase_dom"/>
</dbReference>
<dbReference type="InterPro" id="IPR008179">
    <property type="entry name" value="HisE"/>
</dbReference>
<dbReference type="EC" id="3.5.4.19" evidence="14"/>
<feature type="binding site" evidence="14">
    <location>
        <position position="94"/>
    </location>
    <ligand>
        <name>Zn(2+)</name>
        <dbReference type="ChEBI" id="CHEBI:29105"/>
        <note>ligand shared between dimeric partners</note>
    </ligand>
</feature>
<dbReference type="GO" id="GO:0000105">
    <property type="term" value="P:L-histidine biosynthetic process"/>
    <property type="evidence" value="ECO:0007669"/>
    <property type="project" value="UniProtKB-UniRule"/>
</dbReference>
<dbReference type="GO" id="GO:0005524">
    <property type="term" value="F:ATP binding"/>
    <property type="evidence" value="ECO:0007669"/>
    <property type="project" value="UniProtKB-KW"/>
</dbReference>
<dbReference type="InterPro" id="IPR021130">
    <property type="entry name" value="PRib-ATP_PPHydrolase-like"/>
</dbReference>
<dbReference type="GO" id="GO:0008270">
    <property type="term" value="F:zinc ion binding"/>
    <property type="evidence" value="ECO:0007669"/>
    <property type="project" value="UniProtKB-UniRule"/>
</dbReference>
<gene>
    <name evidence="14" type="primary">hisI</name>
    <name evidence="16" type="ORF">SAMN05216495_102120</name>
</gene>
<dbReference type="GO" id="GO:0004636">
    <property type="term" value="F:phosphoribosyl-ATP diphosphatase activity"/>
    <property type="evidence" value="ECO:0007669"/>
    <property type="project" value="UniProtKB-EC"/>
</dbReference>
<dbReference type="GeneID" id="78334674"/>
<dbReference type="NCBIfam" id="NF000768">
    <property type="entry name" value="PRK00051.1"/>
    <property type="match status" value="1"/>
</dbReference>
<evidence type="ECO:0000256" key="9">
    <source>
        <dbReference type="ARBA" id="ARBA00022741"/>
    </source>
</evidence>
<evidence type="ECO:0000259" key="15">
    <source>
        <dbReference type="Pfam" id="PF01502"/>
    </source>
</evidence>
<keyword evidence="11" id="KW-0067">ATP-binding</keyword>
<dbReference type="OMA" id="ERSCFHQ"/>
<dbReference type="FunFam" id="3.10.20.810:FF:000001">
    <property type="entry name" value="Histidine biosynthesis bifunctional protein HisIE"/>
    <property type="match status" value="1"/>
</dbReference>
<keyword evidence="7 14" id="KW-0963">Cytoplasm</keyword>
<evidence type="ECO:0000256" key="7">
    <source>
        <dbReference type="ARBA" id="ARBA00022490"/>
    </source>
</evidence>
<dbReference type="PANTHER" id="PTHR42945">
    <property type="entry name" value="HISTIDINE BIOSYNTHESIS BIFUNCTIONAL PROTEIN"/>
    <property type="match status" value="1"/>
</dbReference>
<dbReference type="RefSeq" id="WP_012938297.1">
    <property type="nucleotide sequence ID" value="NZ_CALAKB010000042.1"/>
</dbReference>
<feature type="binding site" evidence="14">
    <location>
        <position position="79"/>
    </location>
    <ligand>
        <name>Mg(2+)</name>
        <dbReference type="ChEBI" id="CHEBI:18420"/>
    </ligand>
</feature>
<comment type="subunit">
    <text evidence="14">Homodimer.</text>
</comment>
<accession>A0A1H2U7A1</accession>
<keyword evidence="13" id="KW-0511">Multifunctional enzyme</keyword>
<comment type="pathway">
    <text evidence="3 14">Amino-acid biosynthesis; L-histidine biosynthesis; L-histidine from 5-phospho-alpha-D-ribose 1-diphosphate: step 3/9.</text>
</comment>
<comment type="similarity">
    <text evidence="6">In the N-terminal section; belongs to the PRA-CH family.</text>
</comment>
<feature type="domain" description="Phosphoribosyl-AMP cyclohydrolase" evidence="15">
    <location>
        <begin position="30"/>
        <end position="103"/>
    </location>
</feature>
<dbReference type="NCBIfam" id="NF002747">
    <property type="entry name" value="PRK02759.1"/>
    <property type="match status" value="1"/>
</dbReference>
<dbReference type="Pfam" id="PF01503">
    <property type="entry name" value="PRA-PH"/>
    <property type="match status" value="1"/>
</dbReference>
<comment type="cofactor">
    <cofactor evidence="14">
        <name>Zn(2+)</name>
        <dbReference type="ChEBI" id="CHEBI:29105"/>
    </cofactor>
    <text evidence="14">Binds 1 zinc ion per subunit.</text>
</comment>
<evidence type="ECO:0000256" key="5">
    <source>
        <dbReference type="ARBA" id="ARBA00007731"/>
    </source>
</evidence>
<comment type="catalytic activity">
    <reaction evidence="2">
        <text>1-(5-phospho-beta-D-ribosyl)-ATP + H2O = 1-(5-phospho-beta-D-ribosyl)-5'-AMP + diphosphate + H(+)</text>
        <dbReference type="Rhea" id="RHEA:22828"/>
        <dbReference type="ChEBI" id="CHEBI:15377"/>
        <dbReference type="ChEBI" id="CHEBI:15378"/>
        <dbReference type="ChEBI" id="CHEBI:33019"/>
        <dbReference type="ChEBI" id="CHEBI:59457"/>
        <dbReference type="ChEBI" id="CHEBI:73183"/>
        <dbReference type="EC" id="3.6.1.31"/>
    </reaction>
</comment>
<dbReference type="Pfam" id="PF01502">
    <property type="entry name" value="PRA-CH"/>
    <property type="match status" value="1"/>
</dbReference>
<evidence type="ECO:0000313" key="17">
    <source>
        <dbReference type="Proteomes" id="UP000182379"/>
    </source>
</evidence>
<dbReference type="Gene3D" id="1.10.287.1080">
    <property type="entry name" value="MazG-like"/>
    <property type="match status" value="1"/>
</dbReference>
<dbReference type="EMBL" id="FNOP01000002">
    <property type="protein sequence ID" value="SDW51738.1"/>
    <property type="molecule type" value="Genomic_DNA"/>
</dbReference>
<comment type="catalytic activity">
    <reaction evidence="1 14">
        <text>1-(5-phospho-beta-D-ribosyl)-5'-AMP + H2O = 1-(5-phospho-beta-D-ribosyl)-5-[(5-phospho-beta-D-ribosylamino)methylideneamino]imidazole-4-carboxamide</text>
        <dbReference type="Rhea" id="RHEA:20049"/>
        <dbReference type="ChEBI" id="CHEBI:15377"/>
        <dbReference type="ChEBI" id="CHEBI:58435"/>
        <dbReference type="ChEBI" id="CHEBI:59457"/>
        <dbReference type="EC" id="3.5.4.19"/>
    </reaction>
</comment>
<dbReference type="UniPathway" id="UPA00031">
    <property type="reaction ID" value="UER00007"/>
</dbReference>
<evidence type="ECO:0000256" key="8">
    <source>
        <dbReference type="ARBA" id="ARBA00022605"/>
    </source>
</evidence>
<dbReference type="InterPro" id="IPR038019">
    <property type="entry name" value="PRib_AMP_CycHydrolase_sf"/>
</dbReference>
<dbReference type="GO" id="GO:0004635">
    <property type="term" value="F:phosphoribosyl-AMP cyclohydrolase activity"/>
    <property type="evidence" value="ECO:0007669"/>
    <property type="project" value="UniProtKB-UniRule"/>
</dbReference>
<dbReference type="Proteomes" id="UP000182379">
    <property type="component" value="Unassembled WGS sequence"/>
</dbReference>
<feature type="binding site" evidence="14">
    <location>
        <position position="81"/>
    </location>
    <ligand>
        <name>Mg(2+)</name>
        <dbReference type="ChEBI" id="CHEBI:18420"/>
    </ligand>
</feature>
<evidence type="ECO:0000256" key="13">
    <source>
        <dbReference type="ARBA" id="ARBA00023268"/>
    </source>
</evidence>
<dbReference type="GO" id="GO:0005737">
    <property type="term" value="C:cytoplasm"/>
    <property type="evidence" value="ECO:0007669"/>
    <property type="project" value="UniProtKB-SubCell"/>
</dbReference>
<comment type="function">
    <text evidence="14">Catalyzes the hydrolysis of the adenine ring of phosphoribosyl-AMP.</text>
</comment>
<feature type="binding site" evidence="14">
    <location>
        <position position="78"/>
    </location>
    <ligand>
        <name>Zn(2+)</name>
        <dbReference type="ChEBI" id="CHEBI:29105"/>
        <note>ligand shared between dimeric partners</note>
    </ligand>
</feature>
<keyword evidence="14" id="KW-0460">Magnesium</keyword>
<reference evidence="16 17" key="1">
    <citation type="submission" date="2016-10" db="EMBL/GenBank/DDBJ databases">
        <authorList>
            <person name="Varghese N."/>
            <person name="Submissions S."/>
        </authorList>
    </citation>
    <scope>NUCLEOTIDE SEQUENCE [LARGE SCALE GENOMIC DNA]</scope>
    <source>
        <strain evidence="16 17">WCC6</strain>
    </source>
</reference>
<keyword evidence="14" id="KW-0479">Metal-binding</keyword>
<dbReference type="SUPFAM" id="SSF101386">
    <property type="entry name" value="all-alpha NTP pyrophosphatases"/>
    <property type="match status" value="1"/>
</dbReference>
<dbReference type="AlphaFoldDB" id="A0A1H2U7A1"/>
<evidence type="ECO:0000256" key="14">
    <source>
        <dbReference type="HAMAP-Rule" id="MF_01021"/>
    </source>
</evidence>
<evidence type="ECO:0000256" key="12">
    <source>
        <dbReference type="ARBA" id="ARBA00023102"/>
    </source>
</evidence>
<dbReference type="SUPFAM" id="SSF141734">
    <property type="entry name" value="HisI-like"/>
    <property type="match status" value="1"/>
</dbReference>
<keyword evidence="9" id="KW-0547">Nucleotide-binding</keyword>
<keyword evidence="12 14" id="KW-0368">Histidine biosynthesis</keyword>
<evidence type="ECO:0000256" key="1">
    <source>
        <dbReference type="ARBA" id="ARBA00000024"/>
    </source>
</evidence>
<evidence type="ECO:0000256" key="11">
    <source>
        <dbReference type="ARBA" id="ARBA00022840"/>
    </source>
</evidence>
<comment type="similarity">
    <text evidence="14">Belongs to the PRA-CH family.</text>
</comment>
<keyword evidence="8 14" id="KW-0028">Amino-acid biosynthesis</keyword>
<feature type="binding site" evidence="14">
    <location>
        <position position="101"/>
    </location>
    <ligand>
        <name>Zn(2+)</name>
        <dbReference type="ChEBI" id="CHEBI:29105"/>
        <note>ligand shared between dimeric partners</note>
    </ligand>
</feature>
<feature type="binding site" evidence="14">
    <location>
        <position position="77"/>
    </location>
    <ligand>
        <name>Mg(2+)</name>
        <dbReference type="ChEBI" id="CHEBI:18420"/>
    </ligand>
</feature>
<comment type="pathway">
    <text evidence="4">Amino-acid biosynthesis; L-histidine biosynthesis; L-histidine from 5-phospho-alpha-D-ribose 1-diphosphate: step 2/9.</text>
</comment>
<evidence type="ECO:0000256" key="10">
    <source>
        <dbReference type="ARBA" id="ARBA00022801"/>
    </source>
</evidence>
<evidence type="ECO:0000256" key="3">
    <source>
        <dbReference type="ARBA" id="ARBA00005169"/>
    </source>
</evidence>
<dbReference type="Gene3D" id="3.10.20.810">
    <property type="entry name" value="Phosphoribosyl-AMP cyclohydrolase"/>
    <property type="match status" value="1"/>
</dbReference>
<dbReference type="GO" id="GO:0000287">
    <property type="term" value="F:magnesium ion binding"/>
    <property type="evidence" value="ECO:0007669"/>
    <property type="project" value="UniProtKB-UniRule"/>
</dbReference>
<evidence type="ECO:0000256" key="2">
    <source>
        <dbReference type="ARBA" id="ARBA00001460"/>
    </source>
</evidence>